<dbReference type="SUPFAM" id="SSF53098">
    <property type="entry name" value="Ribonuclease H-like"/>
    <property type="match status" value="1"/>
</dbReference>
<dbReference type="PROSITE" id="PS50879">
    <property type="entry name" value="RNASE_H_1"/>
    <property type="match status" value="1"/>
</dbReference>
<comment type="caution">
    <text evidence="2">The sequence shown here is derived from an EMBL/GenBank/DDBJ whole genome shotgun (WGS) entry which is preliminary data.</text>
</comment>
<name>S8BTK1_DACHA</name>
<accession>S8BTK1</accession>
<reference evidence="2 3" key="1">
    <citation type="journal article" date="2013" name="PLoS Genet.">
        <title>Genomic mechanisms accounting for the adaptation to parasitism in nematode-trapping fungi.</title>
        <authorList>
            <person name="Meerupati T."/>
            <person name="Andersson K.M."/>
            <person name="Friman E."/>
            <person name="Kumar D."/>
            <person name="Tunlid A."/>
            <person name="Ahren D."/>
        </authorList>
    </citation>
    <scope>NUCLEOTIDE SEQUENCE [LARGE SCALE GENOMIC DNA]</scope>
    <source>
        <strain evidence="2 3">CBS 200.50</strain>
    </source>
</reference>
<dbReference type="InterPro" id="IPR002156">
    <property type="entry name" value="RNaseH_domain"/>
</dbReference>
<evidence type="ECO:0000259" key="1">
    <source>
        <dbReference type="PROSITE" id="PS50879"/>
    </source>
</evidence>
<dbReference type="InterPro" id="IPR036397">
    <property type="entry name" value="RNaseH_sf"/>
</dbReference>
<protein>
    <recommendedName>
        <fullName evidence="1">RNase H type-1 domain-containing protein</fullName>
    </recommendedName>
</protein>
<dbReference type="OMA" id="LEGGMCR"/>
<gene>
    <name evidence="2" type="ORF">H072_3156</name>
</gene>
<organism evidence="2 3">
    <name type="scientific">Dactylellina haptotyla (strain CBS 200.50)</name>
    <name type="common">Nematode-trapping fungus</name>
    <name type="synonym">Monacrosporium haptotylum</name>
    <dbReference type="NCBI Taxonomy" id="1284197"/>
    <lineage>
        <taxon>Eukaryota</taxon>
        <taxon>Fungi</taxon>
        <taxon>Dikarya</taxon>
        <taxon>Ascomycota</taxon>
        <taxon>Pezizomycotina</taxon>
        <taxon>Orbiliomycetes</taxon>
        <taxon>Orbiliales</taxon>
        <taxon>Orbiliaceae</taxon>
        <taxon>Dactylellina</taxon>
    </lineage>
</organism>
<dbReference type="GO" id="GO:0004523">
    <property type="term" value="F:RNA-DNA hybrid ribonuclease activity"/>
    <property type="evidence" value="ECO:0007669"/>
    <property type="project" value="InterPro"/>
</dbReference>
<dbReference type="Gene3D" id="3.30.420.10">
    <property type="entry name" value="Ribonuclease H-like superfamily/Ribonuclease H"/>
    <property type="match status" value="1"/>
</dbReference>
<dbReference type="Proteomes" id="UP000015100">
    <property type="component" value="Unassembled WGS sequence"/>
</dbReference>
<evidence type="ECO:0000313" key="2">
    <source>
        <dbReference type="EMBL" id="EPS42818.1"/>
    </source>
</evidence>
<keyword evidence="3" id="KW-1185">Reference proteome</keyword>
<dbReference type="GO" id="GO:0003676">
    <property type="term" value="F:nucleic acid binding"/>
    <property type="evidence" value="ECO:0007669"/>
    <property type="project" value="InterPro"/>
</dbReference>
<feature type="domain" description="RNase H type-1" evidence="1">
    <location>
        <begin position="214"/>
        <end position="370"/>
    </location>
</feature>
<evidence type="ECO:0000313" key="3">
    <source>
        <dbReference type="Proteomes" id="UP000015100"/>
    </source>
</evidence>
<proteinExistence type="predicted"/>
<dbReference type="HOGENOM" id="CLU_618232_0_0_1"/>
<reference evidence="3" key="2">
    <citation type="submission" date="2013-04" db="EMBL/GenBank/DDBJ databases">
        <title>Genomic mechanisms accounting for the adaptation to parasitism in nematode-trapping fungi.</title>
        <authorList>
            <person name="Ahren D.G."/>
        </authorList>
    </citation>
    <scope>NUCLEOTIDE SEQUENCE [LARGE SCALE GENOMIC DNA]</scope>
    <source>
        <strain evidence="3">CBS 200.50</strain>
    </source>
</reference>
<dbReference type="EMBL" id="AQGS01000096">
    <property type="protein sequence ID" value="EPS42818.1"/>
    <property type="molecule type" value="Genomic_DNA"/>
</dbReference>
<sequence>MDVSSPQVVKANEDIVAQLLSRDSSLAINTRICDPLNSEILGTNSAVGHLGDETRVVFQMLTTGPMSLLSWNFFIRYVNGKTLPWLNGQEIFFPEADKFKPACYIPMRDDKSDTHDYGFELIFRKNKGGTTRVRVFGIAELPLIIGGIPLRLSCLLVDALPLHRTEYEAEMPVLLILQSLLNGRTVPVRYHQGIVQNKPRLAANINTCILSDTGAIALEVYADVANPKCHKRGAVYDYGYGVWFGEDSAYNACGSMELNTSKPDYILELRGALQVLYAIRNMCNYNYSAFDFTDVVIYCSSQHIIEWINEWEGHWEINGWMDSLKLEPRAKNLWDEIMSNQKLARRNFHWKYLDRSHNEEASTLARTAVMGMNCYEYSILMNEQSNLYYLRGLVKPEQRPGKYFQGISLEGGMCRKNHPKGFNIATCCMCSTARKGWEKYFHF</sequence>
<dbReference type="AlphaFoldDB" id="S8BTK1"/>
<dbReference type="OrthoDB" id="5338801at2759"/>
<dbReference type="InterPro" id="IPR012337">
    <property type="entry name" value="RNaseH-like_sf"/>
</dbReference>